<comment type="similarity">
    <text evidence="2">Belongs to the threonine aldolase family.</text>
</comment>
<evidence type="ECO:0000256" key="1">
    <source>
        <dbReference type="ARBA" id="ARBA00001933"/>
    </source>
</evidence>
<evidence type="ECO:0000256" key="3">
    <source>
        <dbReference type="ARBA" id="ARBA00022898"/>
    </source>
</evidence>
<dbReference type="PIRSF" id="PIRSF017617">
    <property type="entry name" value="Thr_aldolase"/>
    <property type="match status" value="1"/>
</dbReference>
<dbReference type="GO" id="GO:0008732">
    <property type="term" value="F:L-allo-threonine aldolase activity"/>
    <property type="evidence" value="ECO:0007669"/>
    <property type="project" value="TreeGrafter"/>
</dbReference>
<organism evidence="6">
    <name type="scientific">marine metagenome</name>
    <dbReference type="NCBI Taxonomy" id="408172"/>
    <lineage>
        <taxon>unclassified sequences</taxon>
        <taxon>metagenomes</taxon>
        <taxon>ecological metagenomes</taxon>
    </lineage>
</organism>
<sequence length="341" mass="37948">MEINLISDTVTKPSKEMLNSMVNADVGDDVFKEDPTVNELEDKIAKMFGMDSALFFPSGTMTNQTAIKLHTNPGDQLICDKYAHVYNYEGGGVSFNSGVSCKLINGNRGMFNNEQLIKAINPPDFYHSPKTSLVCIENTTNKGGGACWNIDELKLIKNTCIENNLSYHLDGARIWNAMIKMNQSPKDYGSLFDSISVCLSKGLGCPSGSVLIASNNLIERALRVRKILGGGMRQVGYLAACGIYALENNFLRLSKDHDRASEIEKTLNNLSFIKKVEPVETNIVIFEIDSIINSDLFINKLNEKGIKIISMGDNKLRIVTHLDYTDEMHQAFLKILNELKF</sequence>
<evidence type="ECO:0000256" key="2">
    <source>
        <dbReference type="ARBA" id="ARBA00006966"/>
    </source>
</evidence>
<dbReference type="GO" id="GO:0005829">
    <property type="term" value="C:cytosol"/>
    <property type="evidence" value="ECO:0007669"/>
    <property type="project" value="TreeGrafter"/>
</dbReference>
<dbReference type="AlphaFoldDB" id="A0A381RQW9"/>
<dbReference type="InterPro" id="IPR015421">
    <property type="entry name" value="PyrdxlP-dep_Trfase_major"/>
</dbReference>
<dbReference type="Pfam" id="PF01212">
    <property type="entry name" value="Beta_elim_lyase"/>
    <property type="match status" value="1"/>
</dbReference>
<dbReference type="InterPro" id="IPR023603">
    <property type="entry name" value="Low_specificity_L-TA-like"/>
</dbReference>
<dbReference type="SUPFAM" id="SSF53383">
    <property type="entry name" value="PLP-dependent transferases"/>
    <property type="match status" value="1"/>
</dbReference>
<dbReference type="PANTHER" id="PTHR48097:SF9">
    <property type="entry name" value="L-THREONINE ALDOLASE"/>
    <property type="match status" value="1"/>
</dbReference>
<comment type="cofactor">
    <cofactor evidence="1">
        <name>pyridoxal 5'-phosphate</name>
        <dbReference type="ChEBI" id="CHEBI:597326"/>
    </cofactor>
</comment>
<reference evidence="6" key="1">
    <citation type="submission" date="2018-05" db="EMBL/GenBank/DDBJ databases">
        <authorList>
            <person name="Lanie J.A."/>
            <person name="Ng W.-L."/>
            <person name="Kazmierczak K.M."/>
            <person name="Andrzejewski T.M."/>
            <person name="Davidsen T.M."/>
            <person name="Wayne K.J."/>
            <person name="Tettelin H."/>
            <person name="Glass J.I."/>
            <person name="Rusch D."/>
            <person name="Podicherti R."/>
            <person name="Tsui H.-C.T."/>
            <person name="Winkler M.E."/>
        </authorList>
    </citation>
    <scope>NUCLEOTIDE SEQUENCE</scope>
</reference>
<proteinExistence type="inferred from homology"/>
<name>A0A381RQW9_9ZZZZ</name>
<evidence type="ECO:0000259" key="5">
    <source>
        <dbReference type="Pfam" id="PF01212"/>
    </source>
</evidence>
<dbReference type="FunFam" id="3.40.640.10:FF:000030">
    <property type="entry name" value="Low-specificity L-threonine aldolase"/>
    <property type="match status" value="1"/>
</dbReference>
<dbReference type="InterPro" id="IPR015422">
    <property type="entry name" value="PyrdxlP-dep_Trfase_small"/>
</dbReference>
<dbReference type="InterPro" id="IPR001597">
    <property type="entry name" value="ArAA_b-elim_lyase/Thr_aldolase"/>
</dbReference>
<dbReference type="PANTHER" id="PTHR48097">
    <property type="entry name" value="L-THREONINE ALDOLASE-RELATED"/>
    <property type="match status" value="1"/>
</dbReference>
<dbReference type="EMBL" id="UINC01002222">
    <property type="protein sequence ID" value="SUZ94302.1"/>
    <property type="molecule type" value="Genomic_DNA"/>
</dbReference>
<evidence type="ECO:0000256" key="4">
    <source>
        <dbReference type="ARBA" id="ARBA00023239"/>
    </source>
</evidence>
<accession>A0A381RQW9</accession>
<dbReference type="GO" id="GO:0006545">
    <property type="term" value="P:glycine biosynthetic process"/>
    <property type="evidence" value="ECO:0007669"/>
    <property type="project" value="TreeGrafter"/>
</dbReference>
<keyword evidence="4" id="KW-0456">Lyase</keyword>
<protein>
    <recommendedName>
        <fullName evidence="5">Aromatic amino acid beta-eliminating lyase/threonine aldolase domain-containing protein</fullName>
    </recommendedName>
</protein>
<dbReference type="InterPro" id="IPR015424">
    <property type="entry name" value="PyrdxlP-dep_Trfase"/>
</dbReference>
<keyword evidence="3" id="KW-0663">Pyridoxal phosphate</keyword>
<feature type="domain" description="Aromatic amino acid beta-eliminating lyase/threonine aldolase" evidence="5">
    <location>
        <begin position="4"/>
        <end position="288"/>
    </location>
</feature>
<evidence type="ECO:0000313" key="6">
    <source>
        <dbReference type="EMBL" id="SUZ94302.1"/>
    </source>
</evidence>
<dbReference type="GO" id="GO:0006567">
    <property type="term" value="P:L-threonine catabolic process"/>
    <property type="evidence" value="ECO:0007669"/>
    <property type="project" value="TreeGrafter"/>
</dbReference>
<gene>
    <name evidence="6" type="ORF">METZ01_LOCUS47156</name>
</gene>
<dbReference type="Gene3D" id="3.40.640.10">
    <property type="entry name" value="Type I PLP-dependent aspartate aminotransferase-like (Major domain)"/>
    <property type="match status" value="1"/>
</dbReference>
<dbReference type="NCBIfam" id="NF041359">
    <property type="entry name" value="GntG_guanitoxin"/>
    <property type="match status" value="1"/>
</dbReference>
<dbReference type="Gene3D" id="3.90.1150.10">
    <property type="entry name" value="Aspartate Aminotransferase, domain 1"/>
    <property type="match status" value="1"/>
</dbReference>